<reference evidence="2" key="1">
    <citation type="submission" date="2021-06" db="EMBL/GenBank/DDBJ databases">
        <authorList>
            <person name="Kallberg Y."/>
            <person name="Tangrot J."/>
            <person name="Rosling A."/>
        </authorList>
    </citation>
    <scope>NUCLEOTIDE SEQUENCE</scope>
    <source>
        <strain evidence="2">IN212</strain>
    </source>
</reference>
<sequence length="142" mass="16167">TLHSTTISTNNPYITSDNNKKKDDNNSKKDPIDQLISDKENLDELIEAENHKDIETHETGDLLPPLENSSTNNLEVNSMEGVSKVASLKDTKIKATTNTRIDDEGFIEVSYKRQIGRTRNSSLQYVEPYNRDRKKGKYVPKK</sequence>
<feature type="region of interest" description="Disordered" evidence="1">
    <location>
        <begin position="50"/>
        <end position="78"/>
    </location>
</feature>
<feature type="compositionally biased region" description="Basic and acidic residues" evidence="1">
    <location>
        <begin position="18"/>
        <end position="38"/>
    </location>
</feature>
<protein>
    <submittedName>
        <fullName evidence="2">2828_t:CDS:1</fullName>
    </submittedName>
</protein>
<comment type="caution">
    <text evidence="2">The sequence shown here is derived from an EMBL/GenBank/DDBJ whole genome shotgun (WGS) entry which is preliminary data.</text>
</comment>
<feature type="region of interest" description="Disordered" evidence="1">
    <location>
        <begin position="1"/>
        <end position="38"/>
    </location>
</feature>
<feature type="non-terminal residue" evidence="2">
    <location>
        <position position="142"/>
    </location>
</feature>
<dbReference type="OrthoDB" id="10599606at2759"/>
<feature type="compositionally biased region" description="Basic residues" evidence="1">
    <location>
        <begin position="132"/>
        <end position="142"/>
    </location>
</feature>
<feature type="compositionally biased region" description="Polar residues" evidence="1">
    <location>
        <begin position="67"/>
        <end position="76"/>
    </location>
</feature>
<accession>A0A9N9NP20</accession>
<gene>
    <name evidence="2" type="ORF">RFULGI_LOCUS13436</name>
</gene>
<feature type="region of interest" description="Disordered" evidence="1">
    <location>
        <begin position="117"/>
        <end position="142"/>
    </location>
</feature>
<proteinExistence type="predicted"/>
<dbReference type="EMBL" id="CAJVPZ010035249">
    <property type="protein sequence ID" value="CAG8748646.1"/>
    <property type="molecule type" value="Genomic_DNA"/>
</dbReference>
<evidence type="ECO:0000313" key="2">
    <source>
        <dbReference type="EMBL" id="CAG8748646.1"/>
    </source>
</evidence>
<feature type="non-terminal residue" evidence="2">
    <location>
        <position position="1"/>
    </location>
</feature>
<dbReference type="AlphaFoldDB" id="A0A9N9NP20"/>
<keyword evidence="3" id="KW-1185">Reference proteome</keyword>
<dbReference type="Proteomes" id="UP000789396">
    <property type="component" value="Unassembled WGS sequence"/>
</dbReference>
<evidence type="ECO:0000313" key="3">
    <source>
        <dbReference type="Proteomes" id="UP000789396"/>
    </source>
</evidence>
<evidence type="ECO:0000256" key="1">
    <source>
        <dbReference type="SAM" id="MobiDB-lite"/>
    </source>
</evidence>
<name>A0A9N9NP20_9GLOM</name>
<feature type="compositionally biased region" description="Basic and acidic residues" evidence="1">
    <location>
        <begin position="50"/>
        <end position="60"/>
    </location>
</feature>
<organism evidence="2 3">
    <name type="scientific">Racocetra fulgida</name>
    <dbReference type="NCBI Taxonomy" id="60492"/>
    <lineage>
        <taxon>Eukaryota</taxon>
        <taxon>Fungi</taxon>
        <taxon>Fungi incertae sedis</taxon>
        <taxon>Mucoromycota</taxon>
        <taxon>Glomeromycotina</taxon>
        <taxon>Glomeromycetes</taxon>
        <taxon>Diversisporales</taxon>
        <taxon>Gigasporaceae</taxon>
        <taxon>Racocetra</taxon>
    </lineage>
</organism>
<feature type="compositionally biased region" description="Polar residues" evidence="1">
    <location>
        <begin position="1"/>
        <end position="15"/>
    </location>
</feature>